<dbReference type="Gene3D" id="2.60.40.150">
    <property type="entry name" value="C2 domain"/>
    <property type="match status" value="2"/>
</dbReference>
<evidence type="ECO:0000256" key="10">
    <source>
        <dbReference type="ARBA" id="ARBA00023136"/>
    </source>
</evidence>
<dbReference type="PROSITE" id="PS51847">
    <property type="entry name" value="SMP"/>
    <property type="match status" value="1"/>
</dbReference>
<dbReference type="PROSITE" id="PS50004">
    <property type="entry name" value="C2"/>
    <property type="match status" value="2"/>
</dbReference>
<dbReference type="InterPro" id="IPR057349">
    <property type="entry name" value="C2_Mug190_3rd"/>
</dbReference>
<dbReference type="InterPro" id="IPR035892">
    <property type="entry name" value="C2_domain_sf"/>
</dbReference>
<dbReference type="Proteomes" id="UP001437256">
    <property type="component" value="Unassembled WGS sequence"/>
</dbReference>
<evidence type="ECO:0000313" key="15">
    <source>
        <dbReference type="EMBL" id="KAL0065117.1"/>
    </source>
</evidence>
<dbReference type="Pfam" id="PF25669">
    <property type="entry name" value="SMP_MUG190-like"/>
    <property type="match status" value="1"/>
</dbReference>
<feature type="domain" description="C2" evidence="13">
    <location>
        <begin position="575"/>
        <end position="708"/>
    </location>
</feature>
<dbReference type="EMBL" id="JBBXMP010000052">
    <property type="protein sequence ID" value="KAL0065117.1"/>
    <property type="molecule type" value="Genomic_DNA"/>
</dbReference>
<keyword evidence="7 12" id="KW-1133">Transmembrane helix</keyword>
<feature type="compositionally biased region" description="Basic and acidic residues" evidence="11">
    <location>
        <begin position="948"/>
        <end position="969"/>
    </location>
</feature>
<name>A0ABR2ZTV5_9AGAR</name>
<keyword evidence="16" id="KW-1185">Reference proteome</keyword>
<dbReference type="Pfam" id="PF25331">
    <property type="entry name" value="C2_Mug190_3rd"/>
    <property type="match status" value="1"/>
</dbReference>
<evidence type="ECO:0000256" key="1">
    <source>
        <dbReference type="ARBA" id="ARBA00004586"/>
    </source>
</evidence>
<evidence type="ECO:0000256" key="3">
    <source>
        <dbReference type="ARBA" id="ARBA00022553"/>
    </source>
</evidence>
<keyword evidence="2" id="KW-0813">Transport</keyword>
<proteinExistence type="predicted"/>
<feature type="domain" description="SMP-LTD" evidence="14">
    <location>
        <begin position="183"/>
        <end position="384"/>
    </location>
</feature>
<feature type="compositionally biased region" description="Low complexity" evidence="11">
    <location>
        <begin position="932"/>
        <end position="942"/>
    </location>
</feature>
<evidence type="ECO:0000256" key="2">
    <source>
        <dbReference type="ARBA" id="ARBA00022448"/>
    </source>
</evidence>
<evidence type="ECO:0000313" key="16">
    <source>
        <dbReference type="Proteomes" id="UP001437256"/>
    </source>
</evidence>
<keyword evidence="10 12" id="KW-0472">Membrane</keyword>
<dbReference type="SUPFAM" id="SSF49562">
    <property type="entry name" value="C2 domain (Calcium/lipid-binding domain, CaLB)"/>
    <property type="match status" value="2"/>
</dbReference>
<comment type="caution">
    <text evidence="15">The sequence shown here is derived from an EMBL/GenBank/DDBJ whole genome shotgun (WGS) entry which is preliminary data.</text>
</comment>
<feature type="region of interest" description="Disordered" evidence="11">
    <location>
        <begin position="158"/>
        <end position="184"/>
    </location>
</feature>
<feature type="compositionally biased region" description="Basic and acidic residues" evidence="11">
    <location>
        <begin position="1"/>
        <end position="23"/>
    </location>
</feature>
<feature type="compositionally biased region" description="Basic and acidic residues" evidence="11">
    <location>
        <begin position="52"/>
        <end position="72"/>
    </location>
</feature>
<organism evidence="15 16">
    <name type="scientific">Marasmius tenuissimus</name>
    <dbReference type="NCBI Taxonomy" id="585030"/>
    <lineage>
        <taxon>Eukaryota</taxon>
        <taxon>Fungi</taxon>
        <taxon>Dikarya</taxon>
        <taxon>Basidiomycota</taxon>
        <taxon>Agaricomycotina</taxon>
        <taxon>Agaricomycetes</taxon>
        <taxon>Agaricomycetidae</taxon>
        <taxon>Agaricales</taxon>
        <taxon>Marasmiineae</taxon>
        <taxon>Marasmiaceae</taxon>
        <taxon>Marasmius</taxon>
    </lineage>
</organism>
<dbReference type="InterPro" id="IPR037765">
    <property type="entry name" value="C2B_Tricalbin"/>
</dbReference>
<dbReference type="Pfam" id="PF00168">
    <property type="entry name" value="C2"/>
    <property type="match status" value="2"/>
</dbReference>
<feature type="transmembrane region" description="Helical" evidence="12">
    <location>
        <begin position="284"/>
        <end position="303"/>
    </location>
</feature>
<sequence>MPKSQPSDKEFETKDKWDDERTVTDPVTHQPISIHDNTSVELERIPPSSLSRGEDEPQDAKDPRDGMEKAVDRELGKGWWEDSVGTERRLRTQAAVLAAVAAGIGGSMTLVISQLLSRSFGGGGSSVWADLFVGTIGSTVMALALGGGIFFYGQREQKKGQEEKKKSQDGGKSGWNKDPPQKKPESAAWLNSFLDTLWPIVNPALFTPLSDMVEDALQASLPKFINGVRIADMGQGAESVRIIGLRWLDGGDSDVDEGDFVNLEVALSYRAESKGAALQGRSGCIHLLVQFWLPGGVIMPVWVELTGLLATARLKVTLTPNPPFLSVMTLTLLGKPKIVLSATPLAKNLLNVMDIPGLSKFVQDSIDAAVSEYIAPRSLTLDLKTLLMGREKMDTEAFGLLVVTIKHAEGFKDGDASKLWKSNEGRTGDPYVTVGWGKWGKPLWSTRTIQNEGNPIWEETNFMLVTPAEVNAQETLKVQIWDSDRLTADDILGIVEVPLKELMRSSETKNRINERTDELTGDDGKKWPGTLTWSVGYFGKTTLEQHLSDKEEDAKEIEENVKEEAQEKLREAETRRHEKNPEIEQQTEQDLKEKSQEVIAGSPPPAEWPSDRVGLDDGPEEEESDELPSAYCTIMIDHERVYKTRTKMKDNNPYFNAGTEKFIKDWKEAVVIIAVRDMRLHEKDPLIGVVVLPLAKILKDRCQLTESFPLVGGMGFGRLKCSLLFRSVQAKLPRPVLGWSTGTLEIFPDTIKASGNLPSELFGCRMLLRTLFGKSKVYPGEGSDSSTGGGGKWQSKRDRPVRLAVKNRSASCLLIQFRKRVLGPDQTPAFGTLWLRDIADGEEVTVKVAIRRNKGNALTRGRFNASSEIGEKVGELEMKVKMWPGFGPHHQRLARKDAGMADVMDILRAAEDVGDDVERLWSHGDMDDSDSDSSPSSSSSSSDTEDEGKDKKTGIDGRLRGVKDGVSEYNDRKDELHRKHRGVMQWGVARKMAWVGREVEETATEVAQGVKGRLKHKQRDGKIETEV</sequence>
<keyword evidence="5" id="KW-0677">Repeat</keyword>
<evidence type="ECO:0000256" key="5">
    <source>
        <dbReference type="ARBA" id="ARBA00022737"/>
    </source>
</evidence>
<evidence type="ECO:0000256" key="9">
    <source>
        <dbReference type="ARBA" id="ARBA00023121"/>
    </source>
</evidence>
<evidence type="ECO:0000256" key="11">
    <source>
        <dbReference type="SAM" id="MobiDB-lite"/>
    </source>
</evidence>
<evidence type="ECO:0000256" key="12">
    <source>
        <dbReference type="SAM" id="Phobius"/>
    </source>
</evidence>
<feature type="region of interest" description="Disordered" evidence="11">
    <location>
        <begin position="780"/>
        <end position="799"/>
    </location>
</feature>
<keyword evidence="9" id="KW-0446">Lipid-binding</keyword>
<reference evidence="15 16" key="1">
    <citation type="submission" date="2024-05" db="EMBL/GenBank/DDBJ databases">
        <title>A draft genome resource for the thread blight pathogen Marasmius tenuissimus strain MS-2.</title>
        <authorList>
            <person name="Yulfo-Soto G.E."/>
            <person name="Baruah I.K."/>
            <person name="Amoako-Attah I."/>
            <person name="Bukari Y."/>
            <person name="Meinhardt L.W."/>
            <person name="Bailey B.A."/>
            <person name="Cohen S.P."/>
        </authorList>
    </citation>
    <scope>NUCLEOTIDE SEQUENCE [LARGE SCALE GENOMIC DNA]</scope>
    <source>
        <strain evidence="15 16">MS-2</strain>
    </source>
</reference>
<accession>A0ABR2ZTV5</accession>
<dbReference type="CDD" id="cd21676">
    <property type="entry name" value="SMP_Mug190"/>
    <property type="match status" value="1"/>
</dbReference>
<dbReference type="InterPro" id="IPR031468">
    <property type="entry name" value="SMP_LBD"/>
</dbReference>
<feature type="compositionally biased region" description="Basic and acidic residues" evidence="11">
    <location>
        <begin position="158"/>
        <end position="169"/>
    </location>
</feature>
<feature type="region of interest" description="Disordered" evidence="11">
    <location>
        <begin position="920"/>
        <end position="969"/>
    </location>
</feature>
<dbReference type="InterPro" id="IPR000008">
    <property type="entry name" value="C2_dom"/>
</dbReference>
<gene>
    <name evidence="15" type="ORF">AAF712_007953</name>
</gene>
<dbReference type="PANTHER" id="PTHR47348:SF2">
    <property type="entry name" value="MEIOTICALLY UP-REGULATED 190 PROTEIN"/>
    <property type="match status" value="1"/>
</dbReference>
<dbReference type="CDD" id="cd04052">
    <property type="entry name" value="C2B_Tricalbin-like"/>
    <property type="match status" value="1"/>
</dbReference>
<keyword evidence="6" id="KW-0256">Endoplasmic reticulum</keyword>
<dbReference type="SMART" id="SM00239">
    <property type="entry name" value="C2"/>
    <property type="match status" value="2"/>
</dbReference>
<feature type="compositionally biased region" description="Basic and acidic residues" evidence="11">
    <location>
        <begin position="548"/>
        <end position="582"/>
    </location>
</feature>
<evidence type="ECO:0000256" key="8">
    <source>
        <dbReference type="ARBA" id="ARBA00023055"/>
    </source>
</evidence>
<evidence type="ECO:0000256" key="7">
    <source>
        <dbReference type="ARBA" id="ARBA00022989"/>
    </source>
</evidence>
<evidence type="ECO:0000256" key="6">
    <source>
        <dbReference type="ARBA" id="ARBA00022824"/>
    </source>
</evidence>
<feature type="region of interest" description="Disordered" evidence="11">
    <location>
        <begin position="1"/>
        <end position="72"/>
    </location>
</feature>
<feature type="compositionally biased region" description="Polar residues" evidence="11">
    <location>
        <begin position="25"/>
        <end position="40"/>
    </location>
</feature>
<evidence type="ECO:0000256" key="4">
    <source>
        <dbReference type="ARBA" id="ARBA00022692"/>
    </source>
</evidence>
<keyword evidence="8" id="KW-0445">Lipid transport</keyword>
<feature type="transmembrane region" description="Helical" evidence="12">
    <location>
        <begin position="94"/>
        <end position="116"/>
    </location>
</feature>
<comment type="subcellular location">
    <subcellularLocation>
        <location evidence="1">Endoplasmic reticulum membrane</location>
    </subcellularLocation>
</comment>
<evidence type="ECO:0000259" key="13">
    <source>
        <dbReference type="PROSITE" id="PS50004"/>
    </source>
</evidence>
<feature type="transmembrane region" description="Helical" evidence="12">
    <location>
        <begin position="128"/>
        <end position="152"/>
    </location>
</feature>
<feature type="domain" description="C2" evidence="13">
    <location>
        <begin position="382"/>
        <end position="513"/>
    </location>
</feature>
<evidence type="ECO:0000259" key="14">
    <source>
        <dbReference type="PROSITE" id="PS51847"/>
    </source>
</evidence>
<dbReference type="PANTHER" id="PTHR47348">
    <property type="entry name" value="MEIOTICALLY UP-REGULATED GENE 190 PROTEIN"/>
    <property type="match status" value="1"/>
</dbReference>
<keyword evidence="4 12" id="KW-0812">Transmembrane</keyword>
<feature type="compositionally biased region" description="Acidic residues" evidence="11">
    <location>
        <begin position="617"/>
        <end position="626"/>
    </location>
</feature>
<keyword evidence="3" id="KW-0597">Phosphoprotein</keyword>
<feature type="region of interest" description="Disordered" evidence="11">
    <location>
        <begin position="548"/>
        <end position="626"/>
    </location>
</feature>
<protein>
    <submittedName>
        <fullName evidence="15">Uncharacterized protein</fullName>
    </submittedName>
</protein>